<organism evidence="1 2">
    <name type="scientific">Smallanthus sonchifolius</name>
    <dbReference type="NCBI Taxonomy" id="185202"/>
    <lineage>
        <taxon>Eukaryota</taxon>
        <taxon>Viridiplantae</taxon>
        <taxon>Streptophyta</taxon>
        <taxon>Embryophyta</taxon>
        <taxon>Tracheophyta</taxon>
        <taxon>Spermatophyta</taxon>
        <taxon>Magnoliopsida</taxon>
        <taxon>eudicotyledons</taxon>
        <taxon>Gunneridae</taxon>
        <taxon>Pentapetalae</taxon>
        <taxon>asterids</taxon>
        <taxon>campanulids</taxon>
        <taxon>Asterales</taxon>
        <taxon>Asteraceae</taxon>
        <taxon>Asteroideae</taxon>
        <taxon>Heliantheae alliance</taxon>
        <taxon>Millerieae</taxon>
        <taxon>Smallanthus</taxon>
    </lineage>
</organism>
<evidence type="ECO:0000313" key="1">
    <source>
        <dbReference type="EMBL" id="KAI3773923.1"/>
    </source>
</evidence>
<comment type="caution">
    <text evidence="1">The sequence shown here is derived from an EMBL/GenBank/DDBJ whole genome shotgun (WGS) entry which is preliminary data.</text>
</comment>
<name>A0ACB9FSN4_9ASTR</name>
<sequence length="176" mass="20352">MISPKYVHLGYSWQKGFMHSTSETGRREAGRRRERLPTPETVQVTAEEAEEDALTHKAEPLKYTHCDIDISFVLRLSCGTIPFANHDHAKRVLFHAQIHSQQAIGYSTTNPRLRVDILTHDLFDTQKPPFKIVHSDCLETPKYKNGLRFQLGDEYYKDQCAIIVVTDPWYVSIRTH</sequence>
<proteinExistence type="predicted"/>
<reference evidence="1 2" key="2">
    <citation type="journal article" date="2022" name="Mol. Ecol. Resour.">
        <title>The genomes of chicory, endive, great burdock and yacon provide insights into Asteraceae paleo-polyploidization history and plant inulin production.</title>
        <authorList>
            <person name="Fan W."/>
            <person name="Wang S."/>
            <person name="Wang H."/>
            <person name="Wang A."/>
            <person name="Jiang F."/>
            <person name="Liu H."/>
            <person name="Zhao H."/>
            <person name="Xu D."/>
            <person name="Zhang Y."/>
        </authorList>
    </citation>
    <scope>NUCLEOTIDE SEQUENCE [LARGE SCALE GENOMIC DNA]</scope>
    <source>
        <strain evidence="2">cv. Yunnan</strain>
        <tissue evidence="1">Leaves</tissue>
    </source>
</reference>
<evidence type="ECO:0000313" key="2">
    <source>
        <dbReference type="Proteomes" id="UP001056120"/>
    </source>
</evidence>
<gene>
    <name evidence="1" type="ORF">L1987_48462</name>
</gene>
<keyword evidence="2" id="KW-1185">Reference proteome</keyword>
<reference evidence="2" key="1">
    <citation type="journal article" date="2022" name="Mol. Ecol. Resour.">
        <title>The genomes of chicory, endive, great burdock and yacon provide insights into Asteraceae palaeo-polyploidization history and plant inulin production.</title>
        <authorList>
            <person name="Fan W."/>
            <person name="Wang S."/>
            <person name="Wang H."/>
            <person name="Wang A."/>
            <person name="Jiang F."/>
            <person name="Liu H."/>
            <person name="Zhao H."/>
            <person name="Xu D."/>
            <person name="Zhang Y."/>
        </authorList>
    </citation>
    <scope>NUCLEOTIDE SEQUENCE [LARGE SCALE GENOMIC DNA]</scope>
    <source>
        <strain evidence="2">cv. Yunnan</strain>
    </source>
</reference>
<accession>A0ACB9FSN4</accession>
<dbReference type="Proteomes" id="UP001056120">
    <property type="component" value="Linkage Group LG16"/>
</dbReference>
<protein>
    <submittedName>
        <fullName evidence="1">Uncharacterized protein</fullName>
    </submittedName>
</protein>
<dbReference type="EMBL" id="CM042033">
    <property type="protein sequence ID" value="KAI3773923.1"/>
    <property type="molecule type" value="Genomic_DNA"/>
</dbReference>